<dbReference type="AlphaFoldDB" id="A0A9X2Y0X7"/>
<dbReference type="EMBL" id="JAOTIF010000017">
    <property type="protein sequence ID" value="MCU7551118.1"/>
    <property type="molecule type" value="Genomic_DNA"/>
</dbReference>
<sequence>MLKSPQHLLVFRFSALGDVAMTVPVVKSLLQQYPDLHITYVSNAFVAPLFAGIERLHFHAADLKGRHKGVKGLFNLYRELSRTYNFDAIADLHNVLRTKILRLFFGISFKPVAVIDKGRKEKKELTRKENKILKPLKSTIQRYADVFAGLNLPVQLNQESPYRVQPHLIDPDSNDSSNQSQQLTPEHQSSLALNPHRSFLIGVAPFAQHAEKMYPHEKMKEVLRLLLQHQNVKVLLFGGGKSEVVLLKEWEREMPGIESVAGKMSFKEELKLIAQLDVMVSMDSANMHLASLSGVPVVSIWGATHPFAGFYGWGQSPNDAVQVDLYCRPCSVFGNKPCFREDLACMHSISPVVVYNKIIEKVFN</sequence>
<dbReference type="CDD" id="cd03789">
    <property type="entry name" value="GT9_LPS_heptosyltransferase"/>
    <property type="match status" value="1"/>
</dbReference>
<dbReference type="PANTHER" id="PTHR30160:SF22">
    <property type="entry name" value="LIPOPOLYSACCHARIDE CORE BIOSYNTHESIS PROTEIN"/>
    <property type="match status" value="1"/>
</dbReference>
<protein>
    <submittedName>
        <fullName evidence="4">Glycosyltransferase family 9 protein</fullName>
    </submittedName>
</protein>
<keyword evidence="2" id="KW-0808">Transferase</keyword>
<dbReference type="RefSeq" id="WP_279298557.1">
    <property type="nucleotide sequence ID" value="NZ_JAOTIF010000017.1"/>
</dbReference>
<dbReference type="GO" id="GO:0008713">
    <property type="term" value="F:ADP-heptose-lipopolysaccharide heptosyltransferase activity"/>
    <property type="evidence" value="ECO:0007669"/>
    <property type="project" value="TreeGrafter"/>
</dbReference>
<accession>A0A9X2Y0X7</accession>
<comment type="caution">
    <text evidence="4">The sequence shown here is derived from an EMBL/GenBank/DDBJ whole genome shotgun (WGS) entry which is preliminary data.</text>
</comment>
<reference evidence="4" key="2">
    <citation type="submission" date="2023-04" db="EMBL/GenBank/DDBJ databases">
        <title>Paracnuella aquatica gen. nov., sp. nov., a member of the family Chitinophagaceae isolated from a hot spring.</title>
        <authorList>
            <person name="Wang C."/>
        </authorList>
    </citation>
    <scope>NUCLEOTIDE SEQUENCE</scope>
    <source>
        <strain evidence="4">LB-8</strain>
    </source>
</reference>
<dbReference type="PANTHER" id="PTHR30160">
    <property type="entry name" value="TETRAACYLDISACCHARIDE 4'-KINASE-RELATED"/>
    <property type="match status" value="1"/>
</dbReference>
<dbReference type="GO" id="GO:0005829">
    <property type="term" value="C:cytosol"/>
    <property type="evidence" value="ECO:0007669"/>
    <property type="project" value="TreeGrafter"/>
</dbReference>
<dbReference type="InterPro" id="IPR051199">
    <property type="entry name" value="LPS_LOS_Heptosyltrfase"/>
</dbReference>
<proteinExistence type="predicted"/>
<dbReference type="Proteomes" id="UP001155483">
    <property type="component" value="Unassembled WGS sequence"/>
</dbReference>
<evidence type="ECO:0000313" key="5">
    <source>
        <dbReference type="Proteomes" id="UP001155483"/>
    </source>
</evidence>
<evidence type="ECO:0000256" key="1">
    <source>
        <dbReference type="ARBA" id="ARBA00022676"/>
    </source>
</evidence>
<feature type="region of interest" description="Disordered" evidence="3">
    <location>
        <begin position="165"/>
        <end position="188"/>
    </location>
</feature>
<dbReference type="SUPFAM" id="SSF53756">
    <property type="entry name" value="UDP-Glycosyltransferase/glycogen phosphorylase"/>
    <property type="match status" value="1"/>
</dbReference>
<reference evidence="4" key="1">
    <citation type="submission" date="2022-09" db="EMBL/GenBank/DDBJ databases">
        <authorList>
            <person name="Yuan C."/>
            <person name="Ke Z."/>
        </authorList>
    </citation>
    <scope>NUCLEOTIDE SEQUENCE</scope>
    <source>
        <strain evidence="4">LB-8</strain>
    </source>
</reference>
<keyword evidence="1" id="KW-0328">Glycosyltransferase</keyword>
<organism evidence="4 5">
    <name type="scientific">Paraflavisolibacter caeni</name>
    <dbReference type="NCBI Taxonomy" id="2982496"/>
    <lineage>
        <taxon>Bacteria</taxon>
        <taxon>Pseudomonadati</taxon>
        <taxon>Bacteroidota</taxon>
        <taxon>Chitinophagia</taxon>
        <taxon>Chitinophagales</taxon>
        <taxon>Chitinophagaceae</taxon>
        <taxon>Paraflavisolibacter</taxon>
    </lineage>
</organism>
<evidence type="ECO:0000313" key="4">
    <source>
        <dbReference type="EMBL" id="MCU7551118.1"/>
    </source>
</evidence>
<name>A0A9X2Y0X7_9BACT</name>
<gene>
    <name evidence="4" type="ORF">OCK74_18505</name>
</gene>
<keyword evidence="5" id="KW-1185">Reference proteome</keyword>
<evidence type="ECO:0000256" key="2">
    <source>
        <dbReference type="ARBA" id="ARBA00022679"/>
    </source>
</evidence>
<evidence type="ECO:0000256" key="3">
    <source>
        <dbReference type="SAM" id="MobiDB-lite"/>
    </source>
</evidence>
<dbReference type="Gene3D" id="3.40.50.2000">
    <property type="entry name" value="Glycogen Phosphorylase B"/>
    <property type="match status" value="2"/>
</dbReference>
<dbReference type="Pfam" id="PF01075">
    <property type="entry name" value="Glyco_transf_9"/>
    <property type="match status" value="1"/>
</dbReference>
<dbReference type="GO" id="GO:0009244">
    <property type="term" value="P:lipopolysaccharide core region biosynthetic process"/>
    <property type="evidence" value="ECO:0007669"/>
    <property type="project" value="TreeGrafter"/>
</dbReference>
<dbReference type="InterPro" id="IPR002201">
    <property type="entry name" value="Glyco_trans_9"/>
</dbReference>